<feature type="region of interest" description="Disordered" evidence="1">
    <location>
        <begin position="92"/>
        <end position="112"/>
    </location>
</feature>
<proteinExistence type="predicted"/>
<dbReference type="OrthoDB" id="3734530at2"/>
<dbReference type="Proteomes" id="UP000031419">
    <property type="component" value="Unassembled WGS sequence"/>
</dbReference>
<evidence type="ECO:0008006" key="5">
    <source>
        <dbReference type="Google" id="ProtNLM"/>
    </source>
</evidence>
<dbReference type="eggNOG" id="COG1216">
    <property type="taxonomic scope" value="Bacteria"/>
</dbReference>
<sequence length="209" mass="22030">AVRSDDLAPTSSAVAWSQRLDRQLRSGDPQQVRTALAAAAARGAEFVVVRDPGDVLRVAGDLVAEHGSTGDGRTALRLQRPGSPVALLGPDLARKARSEPAPDPRDRPLEVPADLPNVSVWVSDGGAGRALVLATENEPGWRAWVDGREAPLATAWGNQLAVPLPQRASEVRIGYTEAPRTALLVLQAAVVLFTAVAALPLRGRATGRR</sequence>
<evidence type="ECO:0000313" key="4">
    <source>
        <dbReference type="Proteomes" id="UP000031419"/>
    </source>
</evidence>
<keyword evidence="2" id="KW-0472">Membrane</keyword>
<evidence type="ECO:0000256" key="1">
    <source>
        <dbReference type="SAM" id="MobiDB-lite"/>
    </source>
</evidence>
<organism evidence="3 4">
    <name type="scientific">Saccharopolyspora rectivirgula</name>
    <dbReference type="NCBI Taxonomy" id="28042"/>
    <lineage>
        <taxon>Bacteria</taxon>
        <taxon>Bacillati</taxon>
        <taxon>Actinomycetota</taxon>
        <taxon>Actinomycetes</taxon>
        <taxon>Pseudonocardiales</taxon>
        <taxon>Pseudonocardiaceae</taxon>
        <taxon>Saccharopolyspora</taxon>
    </lineage>
</organism>
<keyword evidence="2" id="KW-1133">Transmembrane helix</keyword>
<feature type="compositionally biased region" description="Basic and acidic residues" evidence="1">
    <location>
        <begin position="92"/>
        <end position="109"/>
    </location>
</feature>
<reference evidence="3 4" key="1">
    <citation type="submission" date="2014-06" db="EMBL/GenBank/DDBJ databases">
        <title>Saccharopolyspora rectivirgula DSM-43113 Genome sequencing.</title>
        <authorList>
            <person name="Barrera C."/>
            <person name="Millon L."/>
            <person name="Rognon B."/>
            <person name="Zaugg C."/>
            <person name="Monod M."/>
        </authorList>
    </citation>
    <scope>NUCLEOTIDE SEQUENCE [LARGE SCALE GENOMIC DNA]</scope>
    <source>
        <strain evidence="3 4">DSM 43113</strain>
    </source>
</reference>
<feature type="non-terminal residue" evidence="3">
    <location>
        <position position="1"/>
    </location>
</feature>
<feature type="transmembrane region" description="Helical" evidence="2">
    <location>
        <begin position="182"/>
        <end position="201"/>
    </location>
</feature>
<keyword evidence="2" id="KW-0812">Transmembrane</keyword>
<name>A0A073B6G2_9PSEU</name>
<protein>
    <recommendedName>
        <fullName evidence="5">YfhO family protein</fullName>
    </recommendedName>
</protein>
<evidence type="ECO:0000256" key="2">
    <source>
        <dbReference type="SAM" id="Phobius"/>
    </source>
</evidence>
<dbReference type="AlphaFoldDB" id="A0A073B6G2"/>
<dbReference type="EMBL" id="JNVU01000041">
    <property type="protein sequence ID" value="KEI43234.1"/>
    <property type="molecule type" value="Genomic_DNA"/>
</dbReference>
<accession>A0A073B6G2</accession>
<evidence type="ECO:0000313" key="3">
    <source>
        <dbReference type="EMBL" id="KEI43234.1"/>
    </source>
</evidence>
<gene>
    <name evidence="3" type="ORF">GU90_17370</name>
</gene>
<keyword evidence="4" id="KW-1185">Reference proteome</keyword>
<comment type="caution">
    <text evidence="3">The sequence shown here is derived from an EMBL/GenBank/DDBJ whole genome shotgun (WGS) entry which is preliminary data.</text>
</comment>